<evidence type="ECO:0000256" key="1">
    <source>
        <dbReference type="ARBA" id="ARBA00022679"/>
    </source>
</evidence>
<accession>A0AAW5E5J5</accession>
<dbReference type="GO" id="GO:0005524">
    <property type="term" value="F:ATP binding"/>
    <property type="evidence" value="ECO:0007669"/>
    <property type="project" value="UniProtKB-KW"/>
</dbReference>
<proteinExistence type="predicted"/>
<dbReference type="InterPro" id="IPR040511">
    <property type="entry name" value="AGS_C"/>
</dbReference>
<dbReference type="RefSeq" id="WP_240256039.1">
    <property type="nucleotide sequence ID" value="NZ_JAKTTI010000018.1"/>
</dbReference>
<evidence type="ECO:0000256" key="7">
    <source>
        <dbReference type="ARBA" id="ARBA00023080"/>
    </source>
</evidence>
<dbReference type="GO" id="GO:0016779">
    <property type="term" value="F:nucleotidyltransferase activity"/>
    <property type="evidence" value="ECO:0007669"/>
    <property type="project" value="UniProtKB-KW"/>
</dbReference>
<keyword evidence="2" id="KW-0548">Nucleotidyltransferase</keyword>
<evidence type="ECO:0000256" key="5">
    <source>
        <dbReference type="ARBA" id="ARBA00022840"/>
    </source>
</evidence>
<evidence type="ECO:0000256" key="6">
    <source>
        <dbReference type="ARBA" id="ARBA00022842"/>
    </source>
</evidence>
<keyword evidence="7" id="KW-0546">Nucleotide metabolism</keyword>
<dbReference type="GO" id="GO:0046872">
    <property type="term" value="F:metal ion binding"/>
    <property type="evidence" value="ECO:0007669"/>
    <property type="project" value="UniProtKB-KW"/>
</dbReference>
<keyword evidence="14" id="KW-1185">Reference proteome</keyword>
<evidence type="ECO:0000313" key="13">
    <source>
        <dbReference type="EMBL" id="MCH1626119.1"/>
    </source>
</evidence>
<gene>
    <name evidence="13" type="ORF">MJG50_12330</name>
</gene>
<name>A0AAW5E5J5_9BACI</name>
<organism evidence="13 14">
    <name type="scientific">Fredinandcohnia quinoae</name>
    <dbReference type="NCBI Taxonomy" id="2918902"/>
    <lineage>
        <taxon>Bacteria</taxon>
        <taxon>Bacillati</taxon>
        <taxon>Bacillota</taxon>
        <taxon>Bacilli</taxon>
        <taxon>Bacillales</taxon>
        <taxon>Bacillaceae</taxon>
        <taxon>Fredinandcohnia</taxon>
    </lineage>
</organism>
<comment type="catalytic activity">
    <reaction evidence="10">
        <text>GTP + ATP = 3',3'-cGAMP + 2 diphosphate</text>
        <dbReference type="Rhea" id="RHEA:35647"/>
        <dbReference type="ChEBI" id="CHEBI:30616"/>
        <dbReference type="ChEBI" id="CHEBI:33019"/>
        <dbReference type="ChEBI" id="CHEBI:37565"/>
        <dbReference type="ChEBI" id="CHEBI:71501"/>
    </reaction>
    <physiologicalReaction direction="left-to-right" evidence="10">
        <dbReference type="Rhea" id="RHEA:35648"/>
    </physiologicalReaction>
</comment>
<reference evidence="13" key="1">
    <citation type="submission" date="2022-02" db="EMBL/GenBank/DDBJ databases">
        <title>Fredinandcohnia quinoae sp. nov. isolated from Chenopodium quinoa seeds.</title>
        <authorList>
            <person name="Saati-Santamaria Z."/>
            <person name="Flores-Felix J.D."/>
            <person name="Igual J.M."/>
            <person name="Velazquez E."/>
            <person name="Garcia-Fraile P."/>
            <person name="Martinez-Molina E."/>
        </authorList>
    </citation>
    <scope>NUCLEOTIDE SEQUENCE</scope>
    <source>
        <strain evidence="13">SECRCQ15</strain>
    </source>
</reference>
<evidence type="ECO:0000259" key="12">
    <source>
        <dbReference type="Pfam" id="PF21654"/>
    </source>
</evidence>
<evidence type="ECO:0000256" key="10">
    <source>
        <dbReference type="ARBA" id="ARBA00048304"/>
    </source>
</evidence>
<keyword evidence="4" id="KW-0547">Nucleotide-binding</keyword>
<evidence type="ECO:0000256" key="3">
    <source>
        <dbReference type="ARBA" id="ARBA00022723"/>
    </source>
</evidence>
<feature type="domain" description="Adenylyl/Guanylyl and SMODS C-terminal sensor" evidence="11">
    <location>
        <begin position="331"/>
        <end position="458"/>
    </location>
</feature>
<evidence type="ECO:0000256" key="2">
    <source>
        <dbReference type="ARBA" id="ARBA00022695"/>
    </source>
</evidence>
<keyword evidence="8" id="KW-0051">Antiviral defense</keyword>
<evidence type="ECO:0000256" key="4">
    <source>
        <dbReference type="ARBA" id="ARBA00022741"/>
    </source>
</evidence>
<dbReference type="Proteomes" id="UP001431131">
    <property type="component" value="Unassembled WGS sequence"/>
</dbReference>
<keyword evidence="1" id="KW-0808">Transferase</keyword>
<feature type="domain" description="Cyclic GMP-AMP synthase DncV-like nucleotidyltransferase" evidence="12">
    <location>
        <begin position="60"/>
        <end position="138"/>
    </location>
</feature>
<comment type="caution">
    <text evidence="13">The sequence shown here is derived from an EMBL/GenBank/DDBJ whole genome shotgun (WGS) entry which is preliminary data.</text>
</comment>
<protein>
    <recommendedName>
        <fullName evidence="9">Cyclic GMP-AMP synthase</fullName>
    </recommendedName>
</protein>
<dbReference type="InterPro" id="IPR048445">
    <property type="entry name" value="DncV-like_NTFase"/>
</dbReference>
<evidence type="ECO:0000259" key="11">
    <source>
        <dbReference type="Pfam" id="PF18134"/>
    </source>
</evidence>
<keyword evidence="3" id="KW-0479">Metal-binding</keyword>
<dbReference type="GO" id="GO:0009117">
    <property type="term" value="P:nucleotide metabolic process"/>
    <property type="evidence" value="ECO:0007669"/>
    <property type="project" value="UniProtKB-KW"/>
</dbReference>
<dbReference type="EMBL" id="JAKTTI010000018">
    <property type="protein sequence ID" value="MCH1626119.1"/>
    <property type="molecule type" value="Genomic_DNA"/>
</dbReference>
<dbReference type="GO" id="GO:0051607">
    <property type="term" value="P:defense response to virus"/>
    <property type="evidence" value="ECO:0007669"/>
    <property type="project" value="UniProtKB-KW"/>
</dbReference>
<sequence length="460" mass="54258">MKDLNSKFNTFYGKHVVLPKKEKDSLFEKKNLNIKRLKEGLKEYNEEKGTSYKLAEEPIVQGSVAMSTVTQNESKDYDIDVAIVFEKDLLPDGTTKTKNIIVDALKKKCTNFKVEPTAKTNCVRIVYQEGYHIDFAIYRRYKKNEEDDSYTYEHCGSEWRERNPRAITKWFLDENKAKNYQLREVVRLLKMFSKSRESWVNMPGGLIQSVLANEQFQSYERMDECFYYTVKAIKDRLAEDTEVVNPTDPSKSLKLVSKDDTKMVNLYNRLNDKLSKLEILFDEECTEYQAVEAWGEFFNHSYWTEQKEKLSKALESYTSLNELEEFTRYRETEEFIQYLFPVNYQSRYELELDCRVVRNEKTAGWLQSMIKKREVLLPGCQLYFMAKTNVPAPYNVYWKVKNRGEVAQINDNIRGEIVQTDSLNHYEETSFKGNHYVECYIVKNGQCVAKQRINVDIKLS</sequence>
<evidence type="ECO:0000313" key="14">
    <source>
        <dbReference type="Proteomes" id="UP001431131"/>
    </source>
</evidence>
<dbReference type="Pfam" id="PF21654">
    <property type="entry name" value="DncV-like_NTFase"/>
    <property type="match status" value="1"/>
</dbReference>
<keyword evidence="5" id="KW-0067">ATP-binding</keyword>
<evidence type="ECO:0000256" key="8">
    <source>
        <dbReference type="ARBA" id="ARBA00023118"/>
    </source>
</evidence>
<dbReference type="Pfam" id="PF18134">
    <property type="entry name" value="AGS_C"/>
    <property type="match status" value="1"/>
</dbReference>
<keyword evidence="6" id="KW-0460">Magnesium</keyword>
<evidence type="ECO:0000256" key="9">
    <source>
        <dbReference type="ARBA" id="ARBA00044145"/>
    </source>
</evidence>
<dbReference type="AlphaFoldDB" id="A0AAW5E5J5"/>